<evidence type="ECO:0000256" key="1">
    <source>
        <dbReference type="SAM" id="MobiDB-lite"/>
    </source>
</evidence>
<gene>
    <name evidence="3" type="ORF">EDD18DRAFT_574439</name>
</gene>
<reference evidence="3" key="1">
    <citation type="submission" date="2023-06" db="EMBL/GenBank/DDBJ databases">
        <authorList>
            <consortium name="Lawrence Berkeley National Laboratory"/>
            <person name="Ahrendt S."/>
            <person name="Sahu N."/>
            <person name="Indic B."/>
            <person name="Wong-Bajracharya J."/>
            <person name="Merenyi Z."/>
            <person name="Ke H.-M."/>
            <person name="Monk M."/>
            <person name="Kocsube S."/>
            <person name="Drula E."/>
            <person name="Lipzen A."/>
            <person name="Balint B."/>
            <person name="Henrissat B."/>
            <person name="Andreopoulos B."/>
            <person name="Martin F.M."/>
            <person name="Harder C.B."/>
            <person name="Rigling D."/>
            <person name="Ford K.L."/>
            <person name="Foster G.D."/>
            <person name="Pangilinan J."/>
            <person name="Papanicolaou A."/>
            <person name="Barry K."/>
            <person name="LaButti K."/>
            <person name="Viragh M."/>
            <person name="Koriabine M."/>
            <person name="Yan M."/>
            <person name="Riley R."/>
            <person name="Champramary S."/>
            <person name="Plett K.L."/>
            <person name="Tsai I.J."/>
            <person name="Slot J."/>
            <person name="Sipos G."/>
            <person name="Plett J."/>
            <person name="Nagy L.G."/>
            <person name="Grigoriev I.V."/>
        </authorList>
    </citation>
    <scope>NUCLEOTIDE SEQUENCE</scope>
    <source>
        <strain evidence="3">HWK02</strain>
    </source>
</reference>
<proteinExistence type="predicted"/>
<keyword evidence="2" id="KW-0472">Membrane</keyword>
<comment type="caution">
    <text evidence="3">The sequence shown here is derived from an EMBL/GenBank/DDBJ whole genome shotgun (WGS) entry which is preliminary data.</text>
</comment>
<dbReference type="EMBL" id="JAUEPU010000037">
    <property type="protein sequence ID" value="KAK0489661.1"/>
    <property type="molecule type" value="Genomic_DNA"/>
</dbReference>
<feature type="region of interest" description="Disordered" evidence="1">
    <location>
        <begin position="283"/>
        <end position="328"/>
    </location>
</feature>
<feature type="transmembrane region" description="Helical" evidence="2">
    <location>
        <begin position="20"/>
        <end position="50"/>
    </location>
</feature>
<feature type="transmembrane region" description="Helical" evidence="2">
    <location>
        <begin position="226"/>
        <end position="246"/>
    </location>
</feature>
<feature type="transmembrane region" description="Helical" evidence="2">
    <location>
        <begin position="110"/>
        <end position="133"/>
    </location>
</feature>
<feature type="transmembrane region" description="Helical" evidence="2">
    <location>
        <begin position="62"/>
        <end position="85"/>
    </location>
</feature>
<dbReference type="Proteomes" id="UP001175228">
    <property type="component" value="Unassembled WGS sequence"/>
</dbReference>
<evidence type="ECO:0000313" key="4">
    <source>
        <dbReference type="Proteomes" id="UP001175228"/>
    </source>
</evidence>
<name>A0AA39PSN2_9AGAR</name>
<feature type="transmembrane region" description="Helical" evidence="2">
    <location>
        <begin position="192"/>
        <end position="214"/>
    </location>
</feature>
<evidence type="ECO:0000256" key="2">
    <source>
        <dbReference type="SAM" id="Phobius"/>
    </source>
</evidence>
<feature type="compositionally biased region" description="Polar residues" evidence="1">
    <location>
        <begin position="305"/>
        <end position="328"/>
    </location>
</feature>
<keyword evidence="2" id="KW-0812">Transmembrane</keyword>
<accession>A0AA39PSN2</accession>
<feature type="transmembrane region" description="Helical" evidence="2">
    <location>
        <begin position="145"/>
        <end position="164"/>
    </location>
</feature>
<evidence type="ECO:0000313" key="3">
    <source>
        <dbReference type="EMBL" id="KAK0489661.1"/>
    </source>
</evidence>
<dbReference type="AlphaFoldDB" id="A0AA39PSN2"/>
<sequence>MPSAMEGPPPNMSQDDMRAMIDNLGVCLNLIILQSLLHGLYTGIVAVTLWTTYTSTKRAHNTFLRTIIILLYLLSTMAFAISWAFESRAFIQYGYNYYSVFSAFTDDGPWWSACYLINSITGGINTILVDVTVIWRCWELWGHQWWVILLPMMCAVVGTVMKGMQTYSDIHVLHLSDTNALNDYVAQIDWPLIYSLMTLATNLMCTLFIVYRIVRFATIFSFRNVISAMIQSSAIYSLAMIVYLVLVGRNLLAASYADIIVGYSKGIAPTFLMLRVAAGSTASSDDESAHSRPLSNINFRPIGGDTSSSNPSDQSVSESHGTRTTESV</sequence>
<protein>
    <submittedName>
        <fullName evidence="3">Uncharacterized protein</fullName>
    </submittedName>
</protein>
<keyword evidence="4" id="KW-1185">Reference proteome</keyword>
<keyword evidence="2" id="KW-1133">Transmembrane helix</keyword>
<organism evidence="3 4">
    <name type="scientific">Armillaria luteobubalina</name>
    <dbReference type="NCBI Taxonomy" id="153913"/>
    <lineage>
        <taxon>Eukaryota</taxon>
        <taxon>Fungi</taxon>
        <taxon>Dikarya</taxon>
        <taxon>Basidiomycota</taxon>
        <taxon>Agaricomycotina</taxon>
        <taxon>Agaricomycetes</taxon>
        <taxon>Agaricomycetidae</taxon>
        <taxon>Agaricales</taxon>
        <taxon>Marasmiineae</taxon>
        <taxon>Physalacriaceae</taxon>
        <taxon>Armillaria</taxon>
    </lineage>
</organism>